<evidence type="ECO:0000313" key="2">
    <source>
        <dbReference type="EMBL" id="MBB5149756.1"/>
    </source>
</evidence>
<feature type="chain" id="PRO_5033035211" evidence="1">
    <location>
        <begin position="27"/>
        <end position="402"/>
    </location>
</feature>
<proteinExistence type="predicted"/>
<dbReference type="Proteomes" id="UP000557217">
    <property type="component" value="Unassembled WGS sequence"/>
</dbReference>
<protein>
    <submittedName>
        <fullName evidence="2">Uncharacterized protein</fullName>
    </submittedName>
</protein>
<dbReference type="AlphaFoldDB" id="A0A840Q412"/>
<evidence type="ECO:0000313" key="3">
    <source>
        <dbReference type="Proteomes" id="UP000557217"/>
    </source>
</evidence>
<keyword evidence="1" id="KW-0732">Signal</keyword>
<feature type="signal peptide" evidence="1">
    <location>
        <begin position="1"/>
        <end position="26"/>
    </location>
</feature>
<dbReference type="EMBL" id="JACHGZ010000028">
    <property type="protein sequence ID" value="MBB5149756.1"/>
    <property type="molecule type" value="Genomic_DNA"/>
</dbReference>
<gene>
    <name evidence="2" type="ORF">HNR36_002148</name>
</gene>
<keyword evidence="3" id="KW-1185">Reference proteome</keyword>
<name>A0A840Q412_URETH</name>
<comment type="caution">
    <text evidence="2">The sequence shown here is derived from an EMBL/GenBank/DDBJ whole genome shotgun (WGS) entry which is preliminary data.</text>
</comment>
<organism evidence="2 3">
    <name type="scientific">Ureibacillus thermosphaericus</name>
    <dbReference type="NCBI Taxonomy" id="51173"/>
    <lineage>
        <taxon>Bacteria</taxon>
        <taxon>Bacillati</taxon>
        <taxon>Bacillota</taxon>
        <taxon>Bacilli</taxon>
        <taxon>Bacillales</taxon>
        <taxon>Caryophanaceae</taxon>
        <taxon>Ureibacillus</taxon>
    </lineage>
</organism>
<sequence length="402" mass="44464">MKKKTFFTVAVTVIMLFSLATNHAFAWSYSNYNYGSYVPKSGTGTATTYYDSRNFLQTRIDFKFDSYNVSSIISYNKGNGTGGSCPGYNAYVTLDQTAIPDGSSLKISAWEVLTNLPNPKVDIEDNNLWGADDESEVVALGTVVADKAYYMTTKWLDNRGGKSTDSGRIQAQFAMSKKGILDYNNCTQSSTVQHTFTYGDNQGKVASIQPQITKSLKAVASTTVPVSNTTSTTNSQSDSQVITEYKAIEPTEDGITKYKSKQKEITKKLKSNKKINDIAVTVTFAEPLSFDEVKTITEKYNVNIEELEARSIDSNGDRITHAIKGLNKSLSQDGSNFIGYTSLQGYVSSENIFGLESEEKIFLVDASGDNNVTELEKDNFAVPLTWYLEDLNPEKHLKKKNL</sequence>
<dbReference type="RefSeq" id="WP_168412631.1">
    <property type="nucleotide sequence ID" value="NZ_JAAXPW010000029.1"/>
</dbReference>
<accession>A0A840Q412</accession>
<reference evidence="2 3" key="1">
    <citation type="submission" date="2020-08" db="EMBL/GenBank/DDBJ databases">
        <title>Genomic Encyclopedia of Type Strains, Phase IV (KMG-IV): sequencing the most valuable type-strain genomes for metagenomic binning, comparative biology and taxonomic classification.</title>
        <authorList>
            <person name="Goeker M."/>
        </authorList>
    </citation>
    <scope>NUCLEOTIDE SEQUENCE [LARGE SCALE GENOMIC DNA]</scope>
    <source>
        <strain evidence="2 3">DSM 10633</strain>
    </source>
</reference>
<evidence type="ECO:0000256" key="1">
    <source>
        <dbReference type="SAM" id="SignalP"/>
    </source>
</evidence>